<evidence type="ECO:0000313" key="22">
    <source>
        <dbReference type="EMBL" id="OQN97524.1"/>
    </source>
</evidence>
<dbReference type="SUPFAM" id="SSF81660">
    <property type="entry name" value="Metal cation-transporting ATPase, ATP-binding domain N"/>
    <property type="match status" value="1"/>
</dbReference>
<dbReference type="InterPro" id="IPR032631">
    <property type="entry name" value="P-type_ATPase_N"/>
</dbReference>
<feature type="binding site" evidence="15">
    <location>
        <position position="490"/>
    </location>
    <ligand>
        <name>ATP</name>
        <dbReference type="ChEBI" id="CHEBI:30616"/>
    </ligand>
</feature>
<feature type="transmembrane region" description="Helical" evidence="17">
    <location>
        <begin position="1265"/>
        <end position="1285"/>
    </location>
</feature>
<feature type="binding site" evidence="15">
    <location>
        <position position="991"/>
    </location>
    <ligand>
        <name>ATP</name>
        <dbReference type="ChEBI" id="CHEBI:30616"/>
    </ligand>
</feature>
<feature type="transmembrane region" description="Helical" evidence="17">
    <location>
        <begin position="422"/>
        <end position="442"/>
    </location>
</feature>
<evidence type="ECO:0000256" key="14">
    <source>
        <dbReference type="PIRSR" id="PIRSR606539-1"/>
    </source>
</evidence>
<feature type="binding site" evidence="15">
    <location>
        <position position="488"/>
    </location>
    <ligand>
        <name>ATP</name>
        <dbReference type="ChEBI" id="CHEBI:30616"/>
    </ligand>
</feature>
<dbReference type="InterPro" id="IPR001757">
    <property type="entry name" value="P_typ_ATPase"/>
</dbReference>
<feature type="active site" description="4-aspartylphosphate intermediate" evidence="14">
    <location>
        <position position="488"/>
    </location>
</feature>
<feature type="transmembrane region" description="Helical" evidence="17">
    <location>
        <begin position="1108"/>
        <end position="1128"/>
    </location>
</feature>
<feature type="transmembrane region" description="Helical" evidence="17">
    <location>
        <begin position="1191"/>
        <end position="1208"/>
    </location>
</feature>
<keyword evidence="11 17" id="KW-0472">Membrane</keyword>
<comment type="similarity">
    <text evidence="3 17">Belongs to the cation transport ATPase (P-type) (TC 3.A.3) family. Type IV subfamily.</text>
</comment>
<feature type="binding site" evidence="16">
    <location>
        <position position="490"/>
    </location>
    <ligand>
        <name>Mg(2+)</name>
        <dbReference type="ChEBI" id="CHEBI:18420"/>
    </ligand>
</feature>
<dbReference type="InterPro" id="IPR008250">
    <property type="entry name" value="ATPase_P-typ_transduc_dom_A_sf"/>
</dbReference>
<evidence type="ECO:0000256" key="10">
    <source>
        <dbReference type="ARBA" id="ARBA00022989"/>
    </source>
</evidence>
<feature type="binding site" evidence="15">
    <location>
        <position position="903"/>
    </location>
    <ligand>
        <name>ATP</name>
        <dbReference type="ChEBI" id="CHEBI:30616"/>
    </ligand>
</feature>
<dbReference type="InterPro" id="IPR059000">
    <property type="entry name" value="ATPase_P-type_domA"/>
</dbReference>
<evidence type="ECO:0000256" key="4">
    <source>
        <dbReference type="ARBA" id="ARBA00022692"/>
    </source>
</evidence>
<feature type="domain" description="P-type ATPase N-terminal" evidence="20">
    <location>
        <begin position="85"/>
        <end position="143"/>
    </location>
</feature>
<evidence type="ECO:0000256" key="11">
    <source>
        <dbReference type="ARBA" id="ARBA00023136"/>
    </source>
</evidence>
<dbReference type="InterPro" id="IPR023214">
    <property type="entry name" value="HAD_sf"/>
</dbReference>
<dbReference type="GO" id="GO:0000287">
    <property type="term" value="F:magnesium ion binding"/>
    <property type="evidence" value="ECO:0007669"/>
    <property type="project" value="UniProtKB-UniRule"/>
</dbReference>
<dbReference type="EC" id="7.6.2.1" evidence="17"/>
<dbReference type="Pfam" id="PF16209">
    <property type="entry name" value="PhoLip_ATPase_N"/>
    <property type="match status" value="1"/>
</dbReference>
<keyword evidence="8 16" id="KW-0460">Magnesium</keyword>
<comment type="caution">
    <text evidence="22">The sequence shown here is derived from an EMBL/GenBank/DDBJ whole genome shotgun (WGS) entry which is preliminary data.</text>
</comment>
<dbReference type="PRINTS" id="PR00119">
    <property type="entry name" value="CATATPASE"/>
</dbReference>
<keyword evidence="6 15" id="KW-0547">Nucleotide-binding</keyword>
<dbReference type="InterPro" id="IPR023298">
    <property type="entry name" value="ATPase_P-typ_TM_dom_sf"/>
</dbReference>
<evidence type="ECO:0000256" key="17">
    <source>
        <dbReference type="RuleBase" id="RU362033"/>
    </source>
</evidence>
<feature type="binding site" evidence="15">
    <location>
        <position position="1022"/>
    </location>
    <ligand>
        <name>ATP</name>
        <dbReference type="ChEBI" id="CHEBI:30616"/>
    </ligand>
</feature>
<sequence length="1343" mass="150705">MGSGDDTHVKEEAVAPSDSSSAQAGKVTTHRAMARSLARRSRVKVDTVYESHIAPIFQGKALAPSKDGRHVPIQACHDQPLIDERRGHSYISNSIRSARYTPWDFFPRQLWFQFTRLSNFYFLCVGVPQTIPGLSTTGNYTTILPLTFFVLLTMFKEGWDDWRRHKMDKVENRATATVLKSRGSLGRGHDAGGKPWSRLWRSRPDSKNTEVSRPSEEVDAELSWTHVQWDKILVGDIVMLKRDDAVPADLVLLHASGEEGVAYIETMALDGETNLKAKQALPATQKQCGTIAGLRECKGYVAVEDPNRTLYSFDGRMMVDDYTRPLTLSEVLLRGSTLRNTTKAIGLVVNTGEETKIRMNANHHPKAKKPRLERYANQVILTLIAYVVILAIGCSGGYLLWHRQIEQRSWYIENAPVGFEEIIIGYLIMFNNLIPLSLYVSLEIVKLCQQWLITNDVDMYDEVSNEPMRCNTNTILENLGQVGFILSDKTGTLTENVMKFRKLSVAGTVWRHGDEERPGATPSSRRTSHEPRKSSAVKPSIEVTEVPFDASRDLLRPRPARRSSSRPRASAARTREQSTIDLISHVKAHPDTSFSRKARDYLLGLALCHTCLPELKDDGSIDYQASSPDELALVRVAHELGFSVVARSTHSITLLTTDRNGDQDKSTYEILDVIEFSSKRKRMSIVLRCPDGKVWLLCKGADSVLIPRLKQAELAVRTSHDVRRSTEISRQLHRRSVQLERRGGVEGRASMAIERIRRSMDAPRSRSQPRARSLAPPARSVDGLQVPSFNRRQSQEQTPTLDDAQTFARCFQHLDDFATEGLRTLLFTQKVIPAAEYTSWKKLYQDATTSLVDRQERIEEVAEMLEQDMVLLGASAIEDKLQEGVPETIEKLRRANIKIWMLTGDKRETAINIAHSARICKPESHMFIFDALKGDLPTQLRNAAETVALDSITHSVAVIDGYTLSVVDASSDLQKQFYSLIFALSSVICCRASPAQKASIALSIPQHLPNTLTLAIGDGANDVAMLQSAHVGVGISGKEGLQAARVADYSIAQFRFLQQLLLVHGRWNYIRTARFVLATFWKEMLFYTPQAMYQRSNGYTGTSLYESWSLTALNTLFTSLCVIMPGIVEQDLSAKTLLAVPELYAYGQRNSGLNLRRYLVWMIGALAQGVIIFIVPWSIYAKGSEMSDNNLFALGDLCFTIAIVWTNVKLLLLETHTKSLPIAISFTITFAGWWAWNCFLSAAYSANLSPYDIKGGFFHGFGKDLVWWLVFIGTISILVVMEFALKTIKSALRGNKWWQKWGGGMWEGDVALWQEIEQKGGVQGDEDDDEDQAYEERFAAENK</sequence>
<evidence type="ECO:0000256" key="15">
    <source>
        <dbReference type="PIRSR" id="PIRSR606539-2"/>
    </source>
</evidence>
<dbReference type="PROSITE" id="PS00154">
    <property type="entry name" value="ATPASE_E1_E2"/>
    <property type="match status" value="1"/>
</dbReference>
<feature type="binding site" evidence="16">
    <location>
        <position position="1022"/>
    </location>
    <ligand>
        <name>Mg(2+)</name>
        <dbReference type="ChEBI" id="CHEBI:18420"/>
    </ligand>
</feature>
<feature type="region of interest" description="Disordered" evidence="18">
    <location>
        <begin position="511"/>
        <end position="577"/>
    </location>
</feature>
<reference evidence="23" key="1">
    <citation type="submission" date="2017-03" db="EMBL/GenBank/DDBJ databases">
        <title>Genomes of endolithic fungi from Antarctica.</title>
        <authorList>
            <person name="Coleine C."/>
            <person name="Masonjones S."/>
            <person name="Stajich J.E."/>
        </authorList>
    </citation>
    <scope>NUCLEOTIDE SEQUENCE [LARGE SCALE GENOMIC DNA]</scope>
    <source>
        <strain evidence="23">CCFEE 5527</strain>
    </source>
</reference>
<keyword evidence="5 16" id="KW-0479">Metal-binding</keyword>
<dbReference type="GO" id="GO:0005802">
    <property type="term" value="C:trans-Golgi network"/>
    <property type="evidence" value="ECO:0007669"/>
    <property type="project" value="TreeGrafter"/>
</dbReference>
<feature type="region of interest" description="Disordered" evidence="18">
    <location>
        <begin position="755"/>
        <end position="801"/>
    </location>
</feature>
<comment type="catalytic activity">
    <reaction evidence="13">
        <text>a 1,2-diacyl-sn-glycero-3-phosphoethanolamine(out) + ATP + H2O = a 1,2-diacyl-sn-glycero-3-phosphoethanolamine(in) + ADP + phosphate + H(+)</text>
        <dbReference type="Rhea" id="RHEA:66132"/>
        <dbReference type="ChEBI" id="CHEBI:15377"/>
        <dbReference type="ChEBI" id="CHEBI:15378"/>
        <dbReference type="ChEBI" id="CHEBI:30616"/>
        <dbReference type="ChEBI" id="CHEBI:43474"/>
        <dbReference type="ChEBI" id="CHEBI:64612"/>
        <dbReference type="ChEBI" id="CHEBI:456216"/>
    </reaction>
    <physiologicalReaction direction="left-to-right" evidence="13">
        <dbReference type="Rhea" id="RHEA:66133"/>
    </physiologicalReaction>
</comment>
<feature type="region of interest" description="Disordered" evidence="18">
    <location>
        <begin position="181"/>
        <end position="216"/>
    </location>
</feature>
<dbReference type="InterPro" id="IPR006539">
    <property type="entry name" value="P-type_ATPase_IV"/>
</dbReference>
<dbReference type="NCBIfam" id="TIGR01652">
    <property type="entry name" value="ATPase-Plipid"/>
    <property type="match status" value="2"/>
</dbReference>
<dbReference type="Gene3D" id="3.40.1110.10">
    <property type="entry name" value="Calcium-transporting ATPase, cytoplasmic domain N"/>
    <property type="match status" value="1"/>
</dbReference>
<dbReference type="GO" id="GO:0140326">
    <property type="term" value="F:ATPase-coupled intramembrane lipid transporter activity"/>
    <property type="evidence" value="ECO:0007669"/>
    <property type="project" value="UniProtKB-EC"/>
</dbReference>
<evidence type="ECO:0000256" key="12">
    <source>
        <dbReference type="ARBA" id="ARBA00034036"/>
    </source>
</evidence>
<comment type="subcellular location">
    <subcellularLocation>
        <location evidence="2">Endomembrane system</location>
    </subcellularLocation>
    <subcellularLocation>
        <location evidence="1 17">Membrane</location>
        <topology evidence="1 17">Multi-pass membrane protein</topology>
    </subcellularLocation>
</comment>
<evidence type="ECO:0000256" key="3">
    <source>
        <dbReference type="ARBA" id="ARBA00008109"/>
    </source>
</evidence>
<feature type="binding site" evidence="15">
    <location>
        <position position="676"/>
    </location>
    <ligand>
        <name>ATP</name>
        <dbReference type="ChEBI" id="CHEBI:30616"/>
    </ligand>
</feature>
<evidence type="ECO:0000259" key="20">
    <source>
        <dbReference type="Pfam" id="PF16209"/>
    </source>
</evidence>
<feature type="binding site" evidence="15">
    <location>
        <position position="489"/>
    </location>
    <ligand>
        <name>ATP</name>
        <dbReference type="ChEBI" id="CHEBI:30616"/>
    </ligand>
</feature>
<dbReference type="STRING" id="1507870.A0A1V8SED2"/>
<evidence type="ECO:0000256" key="13">
    <source>
        <dbReference type="ARBA" id="ARBA00049128"/>
    </source>
</evidence>
<dbReference type="GO" id="GO:0006892">
    <property type="term" value="P:post-Golgi vesicle-mediated transport"/>
    <property type="evidence" value="ECO:0007669"/>
    <property type="project" value="TreeGrafter"/>
</dbReference>
<feature type="binding site" evidence="15">
    <location>
        <position position="1021"/>
    </location>
    <ligand>
        <name>ATP</name>
        <dbReference type="ChEBI" id="CHEBI:30616"/>
    </ligand>
</feature>
<feature type="binding site" evidence="15">
    <location>
        <position position="630"/>
    </location>
    <ligand>
        <name>ATP</name>
        <dbReference type="ChEBI" id="CHEBI:30616"/>
    </ligand>
</feature>
<dbReference type="SFLD" id="SFLDG00002">
    <property type="entry name" value="C1.7:_P-type_atpase_like"/>
    <property type="match status" value="1"/>
</dbReference>
<dbReference type="InterPro" id="IPR036412">
    <property type="entry name" value="HAD-like_sf"/>
</dbReference>
<dbReference type="InterPro" id="IPR032630">
    <property type="entry name" value="P_typ_ATPase_c"/>
</dbReference>
<dbReference type="FunFam" id="3.40.50.1000:FF:000084">
    <property type="entry name" value="Phospholipid-transporting ATPase"/>
    <property type="match status" value="1"/>
</dbReference>
<evidence type="ECO:0000256" key="2">
    <source>
        <dbReference type="ARBA" id="ARBA00004308"/>
    </source>
</evidence>
<dbReference type="GO" id="GO:0016887">
    <property type="term" value="F:ATP hydrolysis activity"/>
    <property type="evidence" value="ECO:0007669"/>
    <property type="project" value="InterPro"/>
</dbReference>
<feature type="binding site" evidence="15">
    <location>
        <position position="823"/>
    </location>
    <ligand>
        <name>ATP</name>
        <dbReference type="ChEBI" id="CHEBI:30616"/>
    </ligand>
</feature>
<dbReference type="Pfam" id="PF00122">
    <property type="entry name" value="E1-E2_ATPase"/>
    <property type="match status" value="1"/>
</dbReference>
<dbReference type="SUPFAM" id="SSF56784">
    <property type="entry name" value="HAD-like"/>
    <property type="match status" value="1"/>
</dbReference>
<feature type="compositionally biased region" description="Basic and acidic residues" evidence="18">
    <location>
        <begin position="1"/>
        <end position="13"/>
    </location>
</feature>
<dbReference type="Pfam" id="PF00702">
    <property type="entry name" value="Hydrolase"/>
    <property type="match status" value="1"/>
</dbReference>
<feature type="domain" description="P-type ATPase A" evidence="19">
    <location>
        <begin position="220"/>
        <end position="293"/>
    </location>
</feature>
<feature type="binding site" evidence="15">
    <location>
        <position position="997"/>
    </location>
    <ligand>
        <name>ATP</name>
        <dbReference type="ChEBI" id="CHEBI:30616"/>
    </ligand>
</feature>
<dbReference type="GO" id="GO:0045332">
    <property type="term" value="P:phospholipid translocation"/>
    <property type="evidence" value="ECO:0007669"/>
    <property type="project" value="TreeGrafter"/>
</dbReference>
<evidence type="ECO:0000256" key="16">
    <source>
        <dbReference type="PIRSR" id="PIRSR606539-3"/>
    </source>
</evidence>
<evidence type="ECO:0000256" key="18">
    <source>
        <dbReference type="SAM" id="MobiDB-lite"/>
    </source>
</evidence>
<keyword evidence="7 15" id="KW-0067">ATP-binding</keyword>
<dbReference type="SFLD" id="SFLDF00027">
    <property type="entry name" value="p-type_atpase"/>
    <property type="match status" value="1"/>
</dbReference>
<name>A0A1V8SED2_9PEZI</name>
<proteinExistence type="inferred from homology"/>
<feature type="transmembrane region" description="Helical" evidence="17">
    <location>
        <begin position="1220"/>
        <end position="1245"/>
    </location>
</feature>
<organism evidence="22 23">
    <name type="scientific">Cryoendolithus antarcticus</name>
    <dbReference type="NCBI Taxonomy" id="1507870"/>
    <lineage>
        <taxon>Eukaryota</taxon>
        <taxon>Fungi</taxon>
        <taxon>Dikarya</taxon>
        <taxon>Ascomycota</taxon>
        <taxon>Pezizomycotina</taxon>
        <taxon>Dothideomycetes</taxon>
        <taxon>Dothideomycetidae</taxon>
        <taxon>Cladosporiales</taxon>
        <taxon>Cladosporiaceae</taxon>
        <taxon>Cryoendolithus</taxon>
    </lineage>
</organism>
<dbReference type="InParanoid" id="A0A1V8SED2"/>
<feature type="binding site" evidence="15">
    <location>
        <position position="699"/>
    </location>
    <ligand>
        <name>ATP</name>
        <dbReference type="ChEBI" id="CHEBI:30616"/>
    </ligand>
</feature>
<comment type="cofactor">
    <cofactor evidence="16">
        <name>Mg(2+)</name>
        <dbReference type="ChEBI" id="CHEBI:18420"/>
    </cofactor>
</comment>
<comment type="catalytic activity">
    <reaction evidence="12 17">
        <text>ATP + H2O + phospholipidSide 1 = ADP + phosphate + phospholipidSide 2.</text>
        <dbReference type="EC" id="7.6.2.1"/>
    </reaction>
</comment>
<dbReference type="GO" id="GO:0005886">
    <property type="term" value="C:plasma membrane"/>
    <property type="evidence" value="ECO:0007669"/>
    <property type="project" value="TreeGrafter"/>
</dbReference>
<dbReference type="NCBIfam" id="TIGR01494">
    <property type="entry name" value="ATPase_P-type"/>
    <property type="match status" value="1"/>
</dbReference>
<dbReference type="Gene3D" id="2.70.150.10">
    <property type="entry name" value="Calcium-transporting ATPase, cytoplasmic transduction domain A"/>
    <property type="match status" value="1"/>
</dbReference>
<feature type="transmembrane region" description="Helical" evidence="17">
    <location>
        <begin position="1158"/>
        <end position="1179"/>
    </location>
</feature>
<dbReference type="PANTHER" id="PTHR24092">
    <property type="entry name" value="PROBABLE PHOSPHOLIPID-TRANSPORTING ATPASE"/>
    <property type="match status" value="1"/>
</dbReference>
<keyword evidence="9 17" id="KW-1278">Translocase</keyword>
<dbReference type="InterPro" id="IPR018303">
    <property type="entry name" value="ATPase_P-typ_P_site"/>
</dbReference>
<dbReference type="SUPFAM" id="SSF81665">
    <property type="entry name" value="Calcium ATPase, transmembrane domain M"/>
    <property type="match status" value="1"/>
</dbReference>
<dbReference type="PANTHER" id="PTHR24092:SF174">
    <property type="entry name" value="PHOSPHOLIPID-TRANSPORTING ATPASE DNF3-RELATED"/>
    <property type="match status" value="1"/>
</dbReference>
<evidence type="ECO:0000259" key="21">
    <source>
        <dbReference type="Pfam" id="PF16212"/>
    </source>
</evidence>
<feature type="binding site" evidence="16">
    <location>
        <position position="1018"/>
    </location>
    <ligand>
        <name>Mg(2+)</name>
        <dbReference type="ChEBI" id="CHEBI:18420"/>
    </ligand>
</feature>
<keyword evidence="10 17" id="KW-1133">Transmembrane helix</keyword>
<feature type="binding site" evidence="15">
    <location>
        <position position="904"/>
    </location>
    <ligand>
        <name>ATP</name>
        <dbReference type="ChEBI" id="CHEBI:30616"/>
    </ligand>
</feature>
<dbReference type="SUPFAM" id="SSF81653">
    <property type="entry name" value="Calcium ATPase, transduction domain A"/>
    <property type="match status" value="1"/>
</dbReference>
<evidence type="ECO:0000313" key="23">
    <source>
        <dbReference type="Proteomes" id="UP000192596"/>
    </source>
</evidence>
<evidence type="ECO:0000256" key="5">
    <source>
        <dbReference type="ARBA" id="ARBA00022723"/>
    </source>
</evidence>
<dbReference type="Pfam" id="PF13246">
    <property type="entry name" value="Cation_ATPase"/>
    <property type="match status" value="1"/>
</dbReference>
<dbReference type="GO" id="GO:0005524">
    <property type="term" value="F:ATP binding"/>
    <property type="evidence" value="ECO:0007669"/>
    <property type="project" value="UniProtKB-UniRule"/>
</dbReference>
<gene>
    <name evidence="22" type="ORF">B0A48_16677</name>
</gene>
<keyword evidence="4 17" id="KW-0812">Transmembrane</keyword>
<evidence type="ECO:0000256" key="1">
    <source>
        <dbReference type="ARBA" id="ARBA00004141"/>
    </source>
</evidence>
<evidence type="ECO:0000256" key="7">
    <source>
        <dbReference type="ARBA" id="ARBA00022840"/>
    </source>
</evidence>
<feature type="domain" description="P-type ATPase C-terminal" evidence="21">
    <location>
        <begin position="1044"/>
        <end position="1293"/>
    </location>
</feature>
<dbReference type="Pfam" id="PF16212">
    <property type="entry name" value="PhoLip_ATPase_C"/>
    <property type="match status" value="1"/>
</dbReference>
<dbReference type="Gene3D" id="3.40.50.1000">
    <property type="entry name" value="HAD superfamily/HAD-like"/>
    <property type="match status" value="1"/>
</dbReference>
<dbReference type="Proteomes" id="UP000192596">
    <property type="component" value="Unassembled WGS sequence"/>
</dbReference>
<evidence type="ECO:0000256" key="6">
    <source>
        <dbReference type="ARBA" id="ARBA00022741"/>
    </source>
</evidence>
<evidence type="ECO:0000256" key="9">
    <source>
        <dbReference type="ARBA" id="ARBA00022967"/>
    </source>
</evidence>
<dbReference type="EMBL" id="NAJO01000053">
    <property type="protein sequence ID" value="OQN97524.1"/>
    <property type="molecule type" value="Genomic_DNA"/>
</dbReference>
<feature type="compositionally biased region" description="Low complexity" evidence="18">
    <location>
        <begin position="765"/>
        <end position="780"/>
    </location>
</feature>
<feature type="compositionally biased region" description="Polar residues" evidence="18">
    <location>
        <begin position="787"/>
        <end position="800"/>
    </location>
</feature>
<feature type="binding site" evidence="15">
    <location>
        <position position="905"/>
    </location>
    <ligand>
        <name>ATP</name>
        <dbReference type="ChEBI" id="CHEBI:30616"/>
    </ligand>
</feature>
<dbReference type="SFLD" id="SFLDS00003">
    <property type="entry name" value="Haloacid_Dehalogenase"/>
    <property type="match status" value="1"/>
</dbReference>
<dbReference type="InterPro" id="IPR023299">
    <property type="entry name" value="ATPase_P-typ_cyto_dom_N"/>
</dbReference>
<evidence type="ECO:0000259" key="19">
    <source>
        <dbReference type="Pfam" id="PF00122"/>
    </source>
</evidence>
<accession>A0A1V8SED2</accession>
<feature type="region of interest" description="Disordered" evidence="18">
    <location>
        <begin position="1"/>
        <end position="31"/>
    </location>
</feature>
<feature type="compositionally biased region" description="Basic and acidic residues" evidence="18">
    <location>
        <begin position="202"/>
        <end position="216"/>
    </location>
</feature>
<evidence type="ECO:0000256" key="8">
    <source>
        <dbReference type="ARBA" id="ARBA00022842"/>
    </source>
</evidence>
<feature type="binding site" evidence="16">
    <location>
        <position position="488"/>
    </location>
    <ligand>
        <name>Mg(2+)</name>
        <dbReference type="ChEBI" id="CHEBI:18420"/>
    </ligand>
</feature>
<dbReference type="InterPro" id="IPR044492">
    <property type="entry name" value="P_typ_ATPase_HD_dom"/>
</dbReference>
<dbReference type="GO" id="GO:0032456">
    <property type="term" value="P:endocytic recycling"/>
    <property type="evidence" value="ECO:0007669"/>
    <property type="project" value="TreeGrafter"/>
</dbReference>
<dbReference type="OrthoDB" id="377733at2759"/>
<protein>
    <recommendedName>
        <fullName evidence="17">Phospholipid-transporting ATPase</fullName>
        <ecNumber evidence="17">7.6.2.1</ecNumber>
    </recommendedName>
</protein>
<dbReference type="FunCoup" id="A0A1V8SED2">
    <property type="interactions" value="36"/>
</dbReference>
<feature type="transmembrane region" description="Helical" evidence="17">
    <location>
        <begin position="379"/>
        <end position="401"/>
    </location>
</feature>
<feature type="compositionally biased region" description="Basic and acidic residues" evidence="18">
    <location>
        <begin position="755"/>
        <end position="764"/>
    </location>
</feature>
<keyword evidence="23" id="KW-1185">Reference proteome</keyword>